<dbReference type="GO" id="GO:0016491">
    <property type="term" value="F:oxidoreductase activity"/>
    <property type="evidence" value="ECO:0007669"/>
    <property type="project" value="UniProtKB-KW"/>
</dbReference>
<dbReference type="InterPro" id="IPR033138">
    <property type="entry name" value="Cu_oxidase_CS"/>
</dbReference>
<sequence>MSRRRFLSVTGAAGGSLLLSPLLVGGLPVGKANAQEKAGRVIPFSLRVGILPGAPYGVQREVWAYNGQVPGPIIRATEGDMFRIRVKNELARPTTIHWHGLHQIGTWRMDGVEGLTQAGIAPGAEFIYEFLASPAGTHWYHSHTGVQYSEGLLAPLIIERREERSNYDRDEVLVINDWFRKPSEEILQGLIRGGAGERGGMQGMQMGHMPGMKMEEMADIADVPFEMGLINGRGRAPGDTKSPLTTFEVGQGQRIRFRIINASSTYAFRFQIDGHPLTVIAADGTPVKPVTVDNLLVSIGERYDVLVEGKRAGAYWIRAVTLDGKEVRAILRTRGARPAEPRPGPVVWGRRALTLAMLRPLEPVNLARAPFRQVTLQMGGNMAPYSWTINGQAYPQSSPIPVERGESIRLVLENPTEMDHPMHLHGHSFYVLGRPDRLNLTDPLLKDTVDVPARNTLVLQWAATNPGRWLFHCHIEWHLATGMASVFEYRGVA</sequence>
<dbReference type="CDD" id="cd13896">
    <property type="entry name" value="CuRO_3_CopA"/>
    <property type="match status" value="1"/>
</dbReference>
<gene>
    <name evidence="7" type="ORF">HYY65_13510</name>
</gene>
<dbReference type="InterPro" id="IPR002355">
    <property type="entry name" value="Cu_oxidase_Cu_BS"/>
</dbReference>
<dbReference type="PANTHER" id="PTHR11709:SF394">
    <property type="entry name" value="FI03373P-RELATED"/>
    <property type="match status" value="1"/>
</dbReference>
<proteinExistence type="predicted"/>
<name>A0A932M1P0_UNCTE</name>
<feature type="domain" description="Plastocyanin-like" evidence="6">
    <location>
        <begin position="57"/>
        <end position="162"/>
    </location>
</feature>
<evidence type="ECO:0000256" key="2">
    <source>
        <dbReference type="ARBA" id="ARBA00023002"/>
    </source>
</evidence>
<dbReference type="EMBL" id="JACPSX010000259">
    <property type="protein sequence ID" value="MBI3016042.1"/>
    <property type="molecule type" value="Genomic_DNA"/>
</dbReference>
<dbReference type="GO" id="GO:0005507">
    <property type="term" value="F:copper ion binding"/>
    <property type="evidence" value="ECO:0007669"/>
    <property type="project" value="InterPro"/>
</dbReference>
<dbReference type="CDD" id="cd04206">
    <property type="entry name" value="CuRO_1_LCC_like"/>
    <property type="match status" value="1"/>
</dbReference>
<evidence type="ECO:0000259" key="5">
    <source>
        <dbReference type="Pfam" id="PF07731"/>
    </source>
</evidence>
<reference evidence="7" key="1">
    <citation type="submission" date="2020-07" db="EMBL/GenBank/DDBJ databases">
        <title>Huge and variable diversity of episymbiotic CPR bacteria and DPANN archaea in groundwater ecosystems.</title>
        <authorList>
            <person name="He C.Y."/>
            <person name="Keren R."/>
            <person name="Whittaker M."/>
            <person name="Farag I.F."/>
            <person name="Doudna J."/>
            <person name="Cate J.H.D."/>
            <person name="Banfield J.F."/>
        </authorList>
    </citation>
    <scope>NUCLEOTIDE SEQUENCE</scope>
    <source>
        <strain evidence="7">NC_groundwater_717_Ag_S-0.2um_59_8</strain>
    </source>
</reference>
<evidence type="ECO:0000313" key="8">
    <source>
        <dbReference type="Proteomes" id="UP000741360"/>
    </source>
</evidence>
<protein>
    <submittedName>
        <fullName evidence="7">Multicopper oxidase family protein</fullName>
    </submittedName>
</protein>
<evidence type="ECO:0000259" key="6">
    <source>
        <dbReference type="Pfam" id="PF07732"/>
    </source>
</evidence>
<dbReference type="InterPro" id="IPR045087">
    <property type="entry name" value="Cu-oxidase_fam"/>
</dbReference>
<dbReference type="InterPro" id="IPR001117">
    <property type="entry name" value="Cu-oxidase_2nd"/>
</dbReference>
<dbReference type="CDD" id="cd13884">
    <property type="entry name" value="CuRO_2_tcLCC_insect_like"/>
    <property type="match status" value="1"/>
</dbReference>
<keyword evidence="1" id="KW-0479">Metal-binding</keyword>
<keyword evidence="2" id="KW-0560">Oxidoreductase</keyword>
<dbReference type="InterPro" id="IPR011706">
    <property type="entry name" value="Cu-oxidase_C"/>
</dbReference>
<dbReference type="FunFam" id="2.60.40.420:FF:000045">
    <property type="entry name" value="Laccase 2"/>
    <property type="match status" value="1"/>
</dbReference>
<keyword evidence="3" id="KW-0186">Copper</keyword>
<dbReference type="Proteomes" id="UP000741360">
    <property type="component" value="Unassembled WGS sequence"/>
</dbReference>
<dbReference type="Pfam" id="PF07731">
    <property type="entry name" value="Cu-oxidase_2"/>
    <property type="match status" value="1"/>
</dbReference>
<accession>A0A932M1P0</accession>
<evidence type="ECO:0000256" key="3">
    <source>
        <dbReference type="ARBA" id="ARBA00023008"/>
    </source>
</evidence>
<comment type="caution">
    <text evidence="7">The sequence shown here is derived from an EMBL/GenBank/DDBJ whole genome shotgun (WGS) entry which is preliminary data.</text>
</comment>
<dbReference type="InterPro" id="IPR034279">
    <property type="entry name" value="CuRO_3_CopA"/>
</dbReference>
<evidence type="ECO:0000313" key="7">
    <source>
        <dbReference type="EMBL" id="MBI3016042.1"/>
    </source>
</evidence>
<dbReference type="InterPro" id="IPR011707">
    <property type="entry name" value="Cu-oxidase-like_N"/>
</dbReference>
<dbReference type="Pfam" id="PF07732">
    <property type="entry name" value="Cu-oxidase_3"/>
    <property type="match status" value="1"/>
</dbReference>
<dbReference type="PANTHER" id="PTHR11709">
    <property type="entry name" value="MULTI-COPPER OXIDASE"/>
    <property type="match status" value="1"/>
</dbReference>
<dbReference type="AlphaFoldDB" id="A0A932M1P0"/>
<evidence type="ECO:0000256" key="1">
    <source>
        <dbReference type="ARBA" id="ARBA00022723"/>
    </source>
</evidence>
<dbReference type="PROSITE" id="PS00080">
    <property type="entry name" value="MULTICOPPER_OXIDASE2"/>
    <property type="match status" value="1"/>
</dbReference>
<dbReference type="PROSITE" id="PS51318">
    <property type="entry name" value="TAT"/>
    <property type="match status" value="1"/>
</dbReference>
<dbReference type="Gene3D" id="2.60.40.420">
    <property type="entry name" value="Cupredoxins - blue copper proteins"/>
    <property type="match status" value="3"/>
</dbReference>
<dbReference type="Pfam" id="PF00394">
    <property type="entry name" value="Cu-oxidase"/>
    <property type="match status" value="1"/>
</dbReference>
<evidence type="ECO:0000259" key="4">
    <source>
        <dbReference type="Pfam" id="PF00394"/>
    </source>
</evidence>
<dbReference type="SUPFAM" id="SSF49503">
    <property type="entry name" value="Cupredoxins"/>
    <property type="match status" value="3"/>
</dbReference>
<dbReference type="InterPro" id="IPR008972">
    <property type="entry name" value="Cupredoxin"/>
</dbReference>
<dbReference type="InterPro" id="IPR006311">
    <property type="entry name" value="TAT_signal"/>
</dbReference>
<feature type="domain" description="Plastocyanin-like" evidence="5">
    <location>
        <begin position="372"/>
        <end position="489"/>
    </location>
</feature>
<feature type="domain" description="Plastocyanin-like" evidence="4">
    <location>
        <begin position="172"/>
        <end position="333"/>
    </location>
</feature>
<dbReference type="PROSITE" id="PS00079">
    <property type="entry name" value="MULTICOPPER_OXIDASE1"/>
    <property type="match status" value="1"/>
</dbReference>
<organism evidence="7 8">
    <name type="scientific">Tectimicrobiota bacterium</name>
    <dbReference type="NCBI Taxonomy" id="2528274"/>
    <lineage>
        <taxon>Bacteria</taxon>
        <taxon>Pseudomonadati</taxon>
        <taxon>Nitrospinota/Tectimicrobiota group</taxon>
        <taxon>Candidatus Tectimicrobiota</taxon>
    </lineage>
</organism>